<comment type="similarity">
    <text evidence="2">Belongs to the TlyA family.</text>
</comment>
<proteinExistence type="inferred from homology"/>
<dbReference type="PROSITE" id="PS50889">
    <property type="entry name" value="S4"/>
    <property type="match status" value="1"/>
</dbReference>
<organism evidence="4">
    <name type="scientific">marine sediment metagenome</name>
    <dbReference type="NCBI Taxonomy" id="412755"/>
    <lineage>
        <taxon>unclassified sequences</taxon>
        <taxon>metagenomes</taxon>
        <taxon>ecological metagenomes</taxon>
    </lineage>
</organism>
<evidence type="ECO:0000256" key="1">
    <source>
        <dbReference type="ARBA" id="ARBA00022884"/>
    </source>
</evidence>
<dbReference type="InterPro" id="IPR002942">
    <property type="entry name" value="S4_RNA-bd"/>
</dbReference>
<dbReference type="PANTHER" id="PTHR32319">
    <property type="entry name" value="BACTERIAL HEMOLYSIN-LIKE PROTEIN"/>
    <property type="match status" value="1"/>
</dbReference>
<dbReference type="Pfam" id="PF01479">
    <property type="entry name" value="S4"/>
    <property type="match status" value="1"/>
</dbReference>
<accession>A0A0F9NFD7</accession>
<dbReference type="SMART" id="SM00363">
    <property type="entry name" value="S4"/>
    <property type="match status" value="1"/>
</dbReference>
<gene>
    <name evidence="4" type="ORF">LCGC14_0973470</name>
</gene>
<sequence>MKERIDIVLVERGLVESRTKAQWLIMNGYLIINGKKIMKPGKRIESSLEIQLIKKFPYVGRGGLKLEAALKDFSISVKDKVCADIGASVGGFTDCLIKHGVSKVYAIDTAIDLLHPLLRNEKMKKKVIPMLGVDARNMIEMEEKVDICTIDVTFTSLKAILPNVKNFLKKNSIIIALIKPLFETQFHKEKKFKIIRESKIIYNILIELIEWSIKKEIFPYGIKKSPLLGKGGSIEFLIYYKIHKISSKFDYKKELKEII</sequence>
<reference evidence="4" key="1">
    <citation type="journal article" date="2015" name="Nature">
        <title>Complex archaea that bridge the gap between prokaryotes and eukaryotes.</title>
        <authorList>
            <person name="Spang A."/>
            <person name="Saw J.H."/>
            <person name="Jorgensen S.L."/>
            <person name="Zaremba-Niedzwiedzka K."/>
            <person name="Martijn J."/>
            <person name="Lind A.E."/>
            <person name="van Eijk R."/>
            <person name="Schleper C."/>
            <person name="Guy L."/>
            <person name="Ettema T.J."/>
        </authorList>
    </citation>
    <scope>NUCLEOTIDE SEQUENCE</scope>
</reference>
<dbReference type="Pfam" id="PF01728">
    <property type="entry name" value="FtsJ"/>
    <property type="match status" value="1"/>
</dbReference>
<dbReference type="PANTHER" id="PTHR32319:SF0">
    <property type="entry name" value="BACTERIAL HEMOLYSIN-LIKE PROTEIN"/>
    <property type="match status" value="1"/>
</dbReference>
<protein>
    <recommendedName>
        <fullName evidence="3">RNA-binding S4 domain-containing protein</fullName>
    </recommendedName>
</protein>
<feature type="domain" description="RNA-binding S4" evidence="3">
    <location>
        <begin position="3"/>
        <end position="65"/>
    </location>
</feature>
<dbReference type="Gene3D" id="3.40.50.150">
    <property type="entry name" value="Vaccinia Virus protein VP39"/>
    <property type="match status" value="1"/>
</dbReference>
<dbReference type="GO" id="GO:0032259">
    <property type="term" value="P:methylation"/>
    <property type="evidence" value="ECO:0007669"/>
    <property type="project" value="InterPro"/>
</dbReference>
<evidence type="ECO:0000313" key="4">
    <source>
        <dbReference type="EMBL" id="KKN16684.1"/>
    </source>
</evidence>
<dbReference type="InterPro" id="IPR029063">
    <property type="entry name" value="SAM-dependent_MTases_sf"/>
</dbReference>
<dbReference type="InterPro" id="IPR047048">
    <property type="entry name" value="TlyA"/>
</dbReference>
<name>A0A0F9NFD7_9ZZZZ</name>
<dbReference type="SUPFAM" id="SSF53335">
    <property type="entry name" value="S-adenosyl-L-methionine-dependent methyltransferases"/>
    <property type="match status" value="1"/>
</dbReference>
<comment type="caution">
    <text evidence="4">The sequence shown here is derived from an EMBL/GenBank/DDBJ whole genome shotgun (WGS) entry which is preliminary data.</text>
</comment>
<dbReference type="AlphaFoldDB" id="A0A0F9NFD7"/>
<dbReference type="CDD" id="cd00165">
    <property type="entry name" value="S4"/>
    <property type="match status" value="1"/>
</dbReference>
<evidence type="ECO:0000256" key="2">
    <source>
        <dbReference type="ARBA" id="ARBA00029460"/>
    </source>
</evidence>
<evidence type="ECO:0000259" key="3">
    <source>
        <dbReference type="SMART" id="SM00363"/>
    </source>
</evidence>
<dbReference type="Gene3D" id="3.10.290.10">
    <property type="entry name" value="RNA-binding S4 domain"/>
    <property type="match status" value="1"/>
</dbReference>
<keyword evidence="1" id="KW-0694">RNA-binding</keyword>
<dbReference type="GO" id="GO:0003723">
    <property type="term" value="F:RNA binding"/>
    <property type="evidence" value="ECO:0007669"/>
    <property type="project" value="UniProtKB-KW"/>
</dbReference>
<dbReference type="InterPro" id="IPR036986">
    <property type="entry name" value="S4_RNA-bd_sf"/>
</dbReference>
<dbReference type="GO" id="GO:0008168">
    <property type="term" value="F:methyltransferase activity"/>
    <property type="evidence" value="ECO:0007669"/>
    <property type="project" value="InterPro"/>
</dbReference>
<dbReference type="InterPro" id="IPR002877">
    <property type="entry name" value="RNA_MeTrfase_FtsJ_dom"/>
</dbReference>
<dbReference type="EMBL" id="LAZR01003590">
    <property type="protein sequence ID" value="KKN16684.1"/>
    <property type="molecule type" value="Genomic_DNA"/>
</dbReference>